<organism evidence="5 6">
    <name type="scientific">Hypericibacter adhaerens</name>
    <dbReference type="NCBI Taxonomy" id="2602016"/>
    <lineage>
        <taxon>Bacteria</taxon>
        <taxon>Pseudomonadati</taxon>
        <taxon>Pseudomonadota</taxon>
        <taxon>Alphaproteobacteria</taxon>
        <taxon>Rhodospirillales</taxon>
        <taxon>Dongiaceae</taxon>
        <taxon>Hypericibacter</taxon>
    </lineage>
</organism>
<dbReference type="CDD" id="cd00090">
    <property type="entry name" value="HTH_ARSR"/>
    <property type="match status" value="1"/>
</dbReference>
<evidence type="ECO:0000256" key="2">
    <source>
        <dbReference type="ARBA" id="ARBA00023125"/>
    </source>
</evidence>
<evidence type="ECO:0000259" key="4">
    <source>
        <dbReference type="PROSITE" id="PS50956"/>
    </source>
</evidence>
<sequence>MKSKAKRSPGLQLPKELQDPRNLELIRHLRADPRIAISALARKVKMSAPAVKERVQRLEEAGIIQGYRLELDPAALGLPVTALVRVRPMPGQLPRIAKLAQSLPQVTECHRITGEDCFLVKLHLESLDGLDRLLDRFLVFGQTTTSILQSSPVPSRGPPLPDER</sequence>
<dbReference type="InterPro" id="IPR011991">
    <property type="entry name" value="ArsR-like_HTH"/>
</dbReference>
<accession>A0A5J6N3Z3</accession>
<dbReference type="OrthoDB" id="9809462at2"/>
<dbReference type="InterPro" id="IPR036390">
    <property type="entry name" value="WH_DNA-bd_sf"/>
</dbReference>
<dbReference type="PRINTS" id="PR00033">
    <property type="entry name" value="HTHASNC"/>
</dbReference>
<reference evidence="5 6" key="1">
    <citation type="submission" date="2019-08" db="EMBL/GenBank/DDBJ databases">
        <title>Hyperibacter terrae gen. nov., sp. nov. and Hyperibacter viscosus sp. nov., two new members in the family Rhodospirillaceae isolated from the rhizosphere of Hypericum perforatum.</title>
        <authorList>
            <person name="Noviana Z."/>
        </authorList>
    </citation>
    <scope>NUCLEOTIDE SEQUENCE [LARGE SCALE GENOMIC DNA]</scope>
    <source>
        <strain evidence="5 6">R5959</strain>
    </source>
</reference>
<dbReference type="SMART" id="SM00344">
    <property type="entry name" value="HTH_ASNC"/>
    <property type="match status" value="1"/>
</dbReference>
<dbReference type="InterPro" id="IPR019888">
    <property type="entry name" value="Tscrpt_reg_AsnC-like"/>
</dbReference>
<dbReference type="Pfam" id="PF13412">
    <property type="entry name" value="HTH_24"/>
    <property type="match status" value="1"/>
</dbReference>
<protein>
    <submittedName>
        <fullName evidence="5">AsnC family transcriptional regulator</fullName>
    </submittedName>
</protein>
<dbReference type="InterPro" id="IPR000485">
    <property type="entry name" value="AsnC-type_HTH_dom"/>
</dbReference>
<dbReference type="SUPFAM" id="SSF54909">
    <property type="entry name" value="Dimeric alpha+beta barrel"/>
    <property type="match status" value="1"/>
</dbReference>
<dbReference type="KEGG" id="hadh:FRZ61_44800"/>
<dbReference type="GO" id="GO:0005829">
    <property type="term" value="C:cytosol"/>
    <property type="evidence" value="ECO:0007669"/>
    <property type="project" value="TreeGrafter"/>
</dbReference>
<name>A0A5J6N3Z3_9PROT</name>
<proteinExistence type="predicted"/>
<dbReference type="Proteomes" id="UP000325797">
    <property type="component" value="Chromosome"/>
</dbReference>
<gene>
    <name evidence="5" type="ORF">FRZ61_44800</name>
</gene>
<dbReference type="EMBL" id="CP042582">
    <property type="protein sequence ID" value="QEX24539.1"/>
    <property type="molecule type" value="Genomic_DNA"/>
</dbReference>
<evidence type="ECO:0000256" key="3">
    <source>
        <dbReference type="ARBA" id="ARBA00023163"/>
    </source>
</evidence>
<dbReference type="Gene3D" id="1.10.10.10">
    <property type="entry name" value="Winged helix-like DNA-binding domain superfamily/Winged helix DNA-binding domain"/>
    <property type="match status" value="1"/>
</dbReference>
<dbReference type="Pfam" id="PF01037">
    <property type="entry name" value="AsnC_trans_reg"/>
    <property type="match status" value="1"/>
</dbReference>
<dbReference type="InterPro" id="IPR036388">
    <property type="entry name" value="WH-like_DNA-bd_sf"/>
</dbReference>
<dbReference type="RefSeq" id="WP_151119807.1">
    <property type="nucleotide sequence ID" value="NZ_CP042582.1"/>
</dbReference>
<dbReference type="PANTHER" id="PTHR30154">
    <property type="entry name" value="LEUCINE-RESPONSIVE REGULATORY PROTEIN"/>
    <property type="match status" value="1"/>
</dbReference>
<keyword evidence="2" id="KW-0238">DNA-binding</keyword>
<dbReference type="GO" id="GO:0043565">
    <property type="term" value="F:sequence-specific DNA binding"/>
    <property type="evidence" value="ECO:0007669"/>
    <property type="project" value="InterPro"/>
</dbReference>
<dbReference type="SUPFAM" id="SSF46785">
    <property type="entry name" value="Winged helix' DNA-binding domain"/>
    <property type="match status" value="1"/>
</dbReference>
<dbReference type="GO" id="GO:0006355">
    <property type="term" value="P:regulation of DNA-templated transcription"/>
    <property type="evidence" value="ECO:0007669"/>
    <property type="project" value="UniProtKB-ARBA"/>
</dbReference>
<feature type="domain" description="HTH asnC-type" evidence="4">
    <location>
        <begin position="23"/>
        <end position="79"/>
    </location>
</feature>
<dbReference type="PANTHER" id="PTHR30154:SF53">
    <property type="entry name" value="HTH-TYPE TRANSCRIPTIONAL REGULATOR LRPC"/>
    <property type="match status" value="1"/>
</dbReference>
<evidence type="ECO:0000313" key="6">
    <source>
        <dbReference type="Proteomes" id="UP000325797"/>
    </source>
</evidence>
<dbReference type="InterPro" id="IPR019887">
    <property type="entry name" value="Tscrpt_reg_AsnC/Lrp_C"/>
</dbReference>
<dbReference type="GO" id="GO:0043200">
    <property type="term" value="P:response to amino acid"/>
    <property type="evidence" value="ECO:0007669"/>
    <property type="project" value="TreeGrafter"/>
</dbReference>
<dbReference type="PROSITE" id="PS50956">
    <property type="entry name" value="HTH_ASNC_2"/>
    <property type="match status" value="1"/>
</dbReference>
<dbReference type="AlphaFoldDB" id="A0A5J6N3Z3"/>
<dbReference type="Gene3D" id="3.30.70.920">
    <property type="match status" value="1"/>
</dbReference>
<keyword evidence="6" id="KW-1185">Reference proteome</keyword>
<keyword evidence="3" id="KW-0804">Transcription</keyword>
<evidence type="ECO:0000313" key="5">
    <source>
        <dbReference type="EMBL" id="QEX24539.1"/>
    </source>
</evidence>
<keyword evidence="1" id="KW-0805">Transcription regulation</keyword>
<dbReference type="InterPro" id="IPR011008">
    <property type="entry name" value="Dimeric_a/b-barrel"/>
</dbReference>
<evidence type="ECO:0000256" key="1">
    <source>
        <dbReference type="ARBA" id="ARBA00023015"/>
    </source>
</evidence>